<gene>
    <name evidence="2" type="ORF">DILT_LOCUS18417</name>
</gene>
<reference evidence="2 3" key="1">
    <citation type="submission" date="2018-11" db="EMBL/GenBank/DDBJ databases">
        <authorList>
            <consortium name="Pathogen Informatics"/>
        </authorList>
    </citation>
    <scope>NUCLEOTIDE SEQUENCE [LARGE SCALE GENOMIC DNA]</scope>
</reference>
<name>A0A3P7NKT9_DIBLA</name>
<feature type="compositionally biased region" description="Polar residues" evidence="1">
    <location>
        <begin position="43"/>
        <end position="61"/>
    </location>
</feature>
<protein>
    <submittedName>
        <fullName evidence="2">Uncharacterized protein</fullName>
    </submittedName>
</protein>
<evidence type="ECO:0000313" key="2">
    <source>
        <dbReference type="EMBL" id="VDN41020.1"/>
    </source>
</evidence>
<accession>A0A3P7NKT9</accession>
<organism evidence="2 3">
    <name type="scientific">Dibothriocephalus latus</name>
    <name type="common">Fish tapeworm</name>
    <name type="synonym">Diphyllobothrium latum</name>
    <dbReference type="NCBI Taxonomy" id="60516"/>
    <lineage>
        <taxon>Eukaryota</taxon>
        <taxon>Metazoa</taxon>
        <taxon>Spiralia</taxon>
        <taxon>Lophotrochozoa</taxon>
        <taxon>Platyhelminthes</taxon>
        <taxon>Cestoda</taxon>
        <taxon>Eucestoda</taxon>
        <taxon>Diphyllobothriidea</taxon>
        <taxon>Diphyllobothriidae</taxon>
        <taxon>Dibothriocephalus</taxon>
    </lineage>
</organism>
<dbReference type="Proteomes" id="UP000281553">
    <property type="component" value="Unassembled WGS sequence"/>
</dbReference>
<sequence length="98" mass="10628">MYTSNCSNFAGRDGLEKSISAPFMKQSLTLTYLFAFHKDGDSRTSSSEPAVKPSSQDPSENSSGGKGSKVSGDERKGEREKLIAVFRYTCVLCTAHPI</sequence>
<feature type="region of interest" description="Disordered" evidence="1">
    <location>
        <begin position="40"/>
        <end position="76"/>
    </location>
</feature>
<keyword evidence="3" id="KW-1185">Reference proteome</keyword>
<evidence type="ECO:0000256" key="1">
    <source>
        <dbReference type="SAM" id="MobiDB-lite"/>
    </source>
</evidence>
<dbReference type="AlphaFoldDB" id="A0A3P7NKT9"/>
<proteinExistence type="predicted"/>
<evidence type="ECO:0000313" key="3">
    <source>
        <dbReference type="Proteomes" id="UP000281553"/>
    </source>
</evidence>
<dbReference type="EMBL" id="UYRU01100176">
    <property type="protein sequence ID" value="VDN41020.1"/>
    <property type="molecule type" value="Genomic_DNA"/>
</dbReference>